<name>A0A160VB84_9ZZZZ</name>
<proteinExistence type="predicted"/>
<dbReference type="AlphaFoldDB" id="A0A160VB84"/>
<protein>
    <submittedName>
        <fullName evidence="1">Uncharacterized protein</fullName>
    </submittedName>
</protein>
<evidence type="ECO:0000313" key="1">
    <source>
        <dbReference type="EMBL" id="CUV03494.1"/>
    </source>
</evidence>
<reference evidence="1" key="1">
    <citation type="submission" date="2015-10" db="EMBL/GenBank/DDBJ databases">
        <authorList>
            <person name="Gilbert D.G."/>
        </authorList>
    </citation>
    <scope>NUCLEOTIDE SEQUENCE</scope>
</reference>
<accession>A0A160VB84</accession>
<organism evidence="1">
    <name type="scientific">hydrothermal vent metagenome</name>
    <dbReference type="NCBI Taxonomy" id="652676"/>
    <lineage>
        <taxon>unclassified sequences</taxon>
        <taxon>metagenomes</taxon>
        <taxon>ecological metagenomes</taxon>
    </lineage>
</organism>
<sequence>MEGRQEAVVSAITINTLRILTGDYLMVDWEDSGLVFPSVATDILRTIKQSMIERKIQDIPPCDLAGIESNLTQILELNS</sequence>
<dbReference type="EMBL" id="FAXA01000430">
    <property type="protein sequence ID" value="CUV03494.1"/>
    <property type="molecule type" value="Genomic_DNA"/>
</dbReference>
<gene>
    <name evidence="1" type="ORF">MGWOODY_Clf1666</name>
</gene>